<accession>A0A1T5EC95</accession>
<dbReference type="OrthoDB" id="799905at2"/>
<gene>
    <name evidence="1" type="ORF">SAMN05660226_03255</name>
</gene>
<dbReference type="RefSeq" id="WP_139378737.1">
    <property type="nucleotide sequence ID" value="NZ_FUYS01000009.1"/>
</dbReference>
<evidence type="ECO:0000313" key="1">
    <source>
        <dbReference type="EMBL" id="SKB81584.1"/>
    </source>
</evidence>
<dbReference type="EMBL" id="FUYS01000009">
    <property type="protein sequence ID" value="SKB81584.1"/>
    <property type="molecule type" value="Genomic_DNA"/>
</dbReference>
<protein>
    <submittedName>
        <fullName evidence="1">Uncharacterized protein</fullName>
    </submittedName>
</protein>
<dbReference type="AlphaFoldDB" id="A0A1T5EC95"/>
<dbReference type="STRING" id="623280.SAMN05660226_03255"/>
<sequence>MKKKAIDSPSDYMEMFARLAEARASMHKQQEASAMPKHDVPVKQINAERFHDFPPLEAHLFSLLALD</sequence>
<proteinExistence type="predicted"/>
<organism evidence="1 2">
    <name type="scientific">Parapedobacter luteus</name>
    <dbReference type="NCBI Taxonomy" id="623280"/>
    <lineage>
        <taxon>Bacteria</taxon>
        <taxon>Pseudomonadati</taxon>
        <taxon>Bacteroidota</taxon>
        <taxon>Sphingobacteriia</taxon>
        <taxon>Sphingobacteriales</taxon>
        <taxon>Sphingobacteriaceae</taxon>
        <taxon>Parapedobacter</taxon>
    </lineage>
</organism>
<name>A0A1T5EC95_9SPHI</name>
<keyword evidence="2" id="KW-1185">Reference proteome</keyword>
<evidence type="ECO:0000313" key="2">
    <source>
        <dbReference type="Proteomes" id="UP000190541"/>
    </source>
</evidence>
<reference evidence="1 2" key="1">
    <citation type="submission" date="2017-02" db="EMBL/GenBank/DDBJ databases">
        <authorList>
            <person name="Peterson S.W."/>
        </authorList>
    </citation>
    <scope>NUCLEOTIDE SEQUENCE [LARGE SCALE GENOMIC DNA]</scope>
    <source>
        <strain evidence="1 2">DSM 22899</strain>
    </source>
</reference>
<dbReference type="Proteomes" id="UP000190541">
    <property type="component" value="Unassembled WGS sequence"/>
</dbReference>